<feature type="chain" id="PRO_5047071726" evidence="1">
    <location>
        <begin position="20"/>
        <end position="222"/>
    </location>
</feature>
<protein>
    <submittedName>
        <fullName evidence="2">DUF4294 domain-containing protein</fullName>
    </submittedName>
</protein>
<gene>
    <name evidence="2" type="ORF">GV828_07755</name>
</gene>
<evidence type="ECO:0000313" key="3">
    <source>
        <dbReference type="Proteomes" id="UP000798602"/>
    </source>
</evidence>
<dbReference type="Pfam" id="PF14127">
    <property type="entry name" value="DUF4294"/>
    <property type="match status" value="1"/>
</dbReference>
<dbReference type="EMBL" id="JAABLM010000008">
    <property type="protein sequence ID" value="NBL65090.1"/>
    <property type="molecule type" value="Genomic_DNA"/>
</dbReference>
<keyword evidence="3" id="KW-1185">Reference proteome</keyword>
<proteinExistence type="predicted"/>
<dbReference type="InterPro" id="IPR025636">
    <property type="entry name" value="DUF4294"/>
</dbReference>
<name>A0ABW9ZAE3_9FLAO</name>
<organism evidence="2 3">
    <name type="scientific">Flavobacterium ichthyis</name>
    <dbReference type="NCBI Taxonomy" id="2698827"/>
    <lineage>
        <taxon>Bacteria</taxon>
        <taxon>Pseudomonadati</taxon>
        <taxon>Bacteroidota</taxon>
        <taxon>Flavobacteriia</taxon>
        <taxon>Flavobacteriales</taxon>
        <taxon>Flavobacteriaceae</taxon>
        <taxon>Flavobacterium</taxon>
    </lineage>
</organism>
<comment type="caution">
    <text evidence="2">The sequence shown here is derived from an EMBL/GenBank/DDBJ whole genome shotgun (WGS) entry which is preliminary data.</text>
</comment>
<evidence type="ECO:0000256" key="1">
    <source>
        <dbReference type="SAM" id="SignalP"/>
    </source>
</evidence>
<accession>A0ABW9ZAE3</accession>
<keyword evidence="1" id="KW-0732">Signal</keyword>
<dbReference type="RefSeq" id="WP_166536921.1">
    <property type="nucleotide sequence ID" value="NZ_JAABLM010000008.1"/>
</dbReference>
<sequence length="222" mass="25933">MKAFASLLFCLILSTQAISQVDKNDEYLNEPDTIMQINLPEVLVFRGEVDEESRKNFLILQRRVYKVYPFAKAASERLTSLNNTLAKLKTEREKKKYFKIVEDYLEKEFEGKLKNLSRKDGQILVKLIHRQTGSVTFDLIKEQKSGWKAFWANKTARVFSINLKTPYNPENNGEDFLIETILSRAIQEGRLPKQNPKMQIDYNHLTKIWNDRIATSKLKAKE</sequence>
<evidence type="ECO:0000313" key="2">
    <source>
        <dbReference type="EMBL" id="NBL65090.1"/>
    </source>
</evidence>
<reference evidence="3" key="1">
    <citation type="submission" date="2020-01" db="EMBL/GenBank/DDBJ databases">
        <title>Sphingomonas sp. strain CSW-10.</title>
        <authorList>
            <person name="Chen W.-M."/>
        </authorList>
    </citation>
    <scope>NUCLEOTIDE SEQUENCE [LARGE SCALE GENOMIC DNA]</scope>
    <source>
        <strain evidence="3">NST-5</strain>
    </source>
</reference>
<feature type="signal peptide" evidence="1">
    <location>
        <begin position="1"/>
        <end position="19"/>
    </location>
</feature>
<dbReference type="Proteomes" id="UP000798602">
    <property type="component" value="Unassembled WGS sequence"/>
</dbReference>